<dbReference type="Pfam" id="PF11104">
    <property type="entry name" value="PilM_2"/>
    <property type="match status" value="1"/>
</dbReference>
<dbReference type="InterPro" id="IPR043129">
    <property type="entry name" value="ATPase_NBD"/>
</dbReference>
<organism evidence="1 2">
    <name type="scientific">Tectimicrobiota bacterium</name>
    <dbReference type="NCBI Taxonomy" id="2528274"/>
    <lineage>
        <taxon>Bacteria</taxon>
        <taxon>Pseudomonadati</taxon>
        <taxon>Nitrospinota/Tectimicrobiota group</taxon>
        <taxon>Candidatus Tectimicrobiota</taxon>
    </lineage>
</organism>
<proteinExistence type="predicted"/>
<reference evidence="1" key="1">
    <citation type="submission" date="2020-07" db="EMBL/GenBank/DDBJ databases">
        <title>Huge and variable diversity of episymbiotic CPR bacteria and DPANN archaea in groundwater ecosystems.</title>
        <authorList>
            <person name="He C.Y."/>
            <person name="Keren R."/>
            <person name="Whittaker M."/>
            <person name="Farag I.F."/>
            <person name="Doudna J."/>
            <person name="Cate J.H.D."/>
            <person name="Banfield J.F."/>
        </authorList>
    </citation>
    <scope>NUCLEOTIDE SEQUENCE</scope>
    <source>
        <strain evidence="1">NC_groundwater_717_Ag_S-0.2um_59_8</strain>
    </source>
</reference>
<dbReference type="AlphaFoldDB" id="A0A932GPD4"/>
<evidence type="ECO:0000313" key="1">
    <source>
        <dbReference type="EMBL" id="MBI3014658.1"/>
    </source>
</evidence>
<dbReference type="InterPro" id="IPR050696">
    <property type="entry name" value="FtsA/MreB"/>
</dbReference>
<dbReference type="PANTHER" id="PTHR32432:SF3">
    <property type="entry name" value="ETHANOLAMINE UTILIZATION PROTEIN EUTJ"/>
    <property type="match status" value="1"/>
</dbReference>
<dbReference type="Gene3D" id="3.30.420.40">
    <property type="match status" value="2"/>
</dbReference>
<comment type="caution">
    <text evidence="1">The sequence shown here is derived from an EMBL/GenBank/DDBJ whole genome shotgun (WGS) entry which is preliminary data.</text>
</comment>
<dbReference type="CDD" id="cd24049">
    <property type="entry name" value="ASKHA_NBD_PilM"/>
    <property type="match status" value="1"/>
</dbReference>
<dbReference type="PANTHER" id="PTHR32432">
    <property type="entry name" value="CELL DIVISION PROTEIN FTSA-RELATED"/>
    <property type="match status" value="1"/>
</dbReference>
<accession>A0A932GPD4</accession>
<name>A0A932GPD4_UNCTE</name>
<dbReference type="NCBIfam" id="TIGR01175">
    <property type="entry name" value="pilM"/>
    <property type="match status" value="1"/>
</dbReference>
<dbReference type="EMBL" id="JACPSX010000110">
    <property type="protein sequence ID" value="MBI3014658.1"/>
    <property type="molecule type" value="Genomic_DNA"/>
</dbReference>
<evidence type="ECO:0000313" key="2">
    <source>
        <dbReference type="Proteomes" id="UP000741360"/>
    </source>
</evidence>
<dbReference type="Proteomes" id="UP000741360">
    <property type="component" value="Unassembled WGS sequence"/>
</dbReference>
<feature type="non-terminal residue" evidence="1">
    <location>
        <position position="1"/>
    </location>
</feature>
<dbReference type="Gene3D" id="3.30.1490.300">
    <property type="match status" value="1"/>
</dbReference>
<gene>
    <name evidence="1" type="primary">pilM</name>
    <name evidence="1" type="ORF">HYY65_06280</name>
</gene>
<dbReference type="SUPFAM" id="SSF53067">
    <property type="entry name" value="Actin-like ATPase domain"/>
    <property type="match status" value="2"/>
</dbReference>
<dbReference type="InterPro" id="IPR005883">
    <property type="entry name" value="PilM"/>
</dbReference>
<protein>
    <submittedName>
        <fullName evidence="1">Type IV pilus assembly protein PilM</fullName>
    </submittedName>
</protein>
<sequence length="301" mass="32550">AIVSALKNLIENEKLKTKNAVTAVSGHSVIVKKISVPAMGEDELAESIRFEAEQYIPFDIEDVNIDFQLLGSPGETAEEGAQQMEILLVAARKEKIGTFTEIIAQSGLKAITVDVDAFAMENQYELNYDTPPDEVVALVNIGAGMMNINVVKNQMTAFTRDVSIGGRQVTEAIARGLQVDLDAAEALKLGQEVEGHGTAEVTPLIHGVIDKMSMEIQRSFDFFRSTASGEKISRILLSGGCACLQGIDRYLTDTFGLPVEITDPFRQIQVSDSDFDPEYIRRMAPVAAIAVGLALRGVGEG</sequence>